<dbReference type="PROSITE" id="PS00108">
    <property type="entry name" value="PROTEIN_KINASE_ST"/>
    <property type="match status" value="1"/>
</dbReference>
<accession>A0ABU2MMU1</accession>
<evidence type="ECO:0000256" key="3">
    <source>
        <dbReference type="ARBA" id="ARBA00022777"/>
    </source>
</evidence>
<evidence type="ECO:0000256" key="6">
    <source>
        <dbReference type="SAM" id="MobiDB-lite"/>
    </source>
</evidence>
<dbReference type="CDD" id="cd13690">
    <property type="entry name" value="PBP2_GluB"/>
    <property type="match status" value="1"/>
</dbReference>
<evidence type="ECO:0000256" key="1">
    <source>
        <dbReference type="ARBA" id="ARBA00022679"/>
    </source>
</evidence>
<dbReference type="InterPro" id="IPR008271">
    <property type="entry name" value="Ser/Thr_kinase_AS"/>
</dbReference>
<dbReference type="Pfam" id="PF00069">
    <property type="entry name" value="Pkinase"/>
    <property type="match status" value="1"/>
</dbReference>
<dbReference type="InterPro" id="IPR011009">
    <property type="entry name" value="Kinase-like_dom_sf"/>
</dbReference>
<keyword evidence="1 8" id="KW-0808">Transferase</keyword>
<dbReference type="PANTHER" id="PTHR43289:SF34">
    <property type="entry name" value="SERINE_THREONINE-PROTEIN KINASE YBDM-RELATED"/>
    <property type="match status" value="1"/>
</dbReference>
<dbReference type="PANTHER" id="PTHR43289">
    <property type="entry name" value="MITOGEN-ACTIVATED PROTEIN KINASE KINASE KINASE 20-RELATED"/>
    <property type="match status" value="1"/>
</dbReference>
<feature type="region of interest" description="Disordered" evidence="6">
    <location>
        <begin position="321"/>
        <end position="361"/>
    </location>
</feature>
<reference evidence="9" key="1">
    <citation type="submission" date="2023-07" db="EMBL/GenBank/DDBJ databases">
        <title>30 novel species of actinomycetes from the DSMZ collection.</title>
        <authorList>
            <person name="Nouioui I."/>
        </authorList>
    </citation>
    <scope>NUCLEOTIDE SEQUENCE [LARGE SCALE GENOMIC DNA]</scope>
    <source>
        <strain evidence="9">DSM 44938</strain>
    </source>
</reference>
<evidence type="ECO:0000256" key="2">
    <source>
        <dbReference type="ARBA" id="ARBA00022741"/>
    </source>
</evidence>
<dbReference type="InterPro" id="IPR000719">
    <property type="entry name" value="Prot_kinase_dom"/>
</dbReference>
<comment type="caution">
    <text evidence="8">The sequence shown here is derived from an EMBL/GenBank/DDBJ whole genome shotgun (WGS) entry which is preliminary data.</text>
</comment>
<dbReference type="SUPFAM" id="SSF53850">
    <property type="entry name" value="Periplasmic binding protein-like II"/>
    <property type="match status" value="1"/>
</dbReference>
<dbReference type="RefSeq" id="WP_311703997.1">
    <property type="nucleotide sequence ID" value="NZ_JAVREL010000004.1"/>
</dbReference>
<sequence length="599" mass="62702">MEPLRSQDPKRMGEFTLLARLGSGGMGRVYLGRSPGGMQVAIKVIREDFADDADALARFRREVATVRAVRSPYTARLVDAALDAPPYWLATEFVPGPTLLAAARGAPLEPALCTGLFAALAEALAAVHAHGVVHRDVKPHNVVLGPGGPQLIDFGIARAAEHTQLTRTGQTPGTVGYTAPEVLLGGGAGPAADVFALGATMAAAATGRAPYGGGEWAAVSYRVVHGEIDVDGVEPGLAALIRQCVARDPAARPEPREIVRRCGVTHALAALPAYQRLAATTPPPTPPAAPRRRAPLVATAALAVGGLAVATVVWLLPEGGDDATAGDSPSDSVSDSPDESGSDAGSDGDNGDDGGRDSLTIGIKFDEPGMGLLTPEGDHTGFDVEVARYIARELGVEEQDITWVEAPSIERENLLTHGRVDFLVASYQITEDRDTRVDFAGPYLSTHQDLLIRADDEVNNIAEINDLTLCSVTGSTPAQVVQNGLAPDVDITERPSYAECLGALRYGGVDALTTDDALLAGYASQSGHPDRYRLAELRLSTEYDYGVGLPQGETELRDAINAAIARMIEDGSWAAAVEANLGAVENYDPQPPEVPTATG</sequence>
<keyword evidence="9" id="KW-1185">Reference proteome</keyword>
<keyword evidence="3 8" id="KW-0418">Kinase</keyword>
<dbReference type="Proteomes" id="UP001183246">
    <property type="component" value="Unassembled WGS sequence"/>
</dbReference>
<dbReference type="InterPro" id="IPR001638">
    <property type="entry name" value="Solute-binding_3/MltF_N"/>
</dbReference>
<feature type="domain" description="Protein kinase" evidence="7">
    <location>
        <begin position="15"/>
        <end position="269"/>
    </location>
</feature>
<dbReference type="EC" id="2.7.11.1" evidence="8"/>
<keyword evidence="2 5" id="KW-0547">Nucleotide-binding</keyword>
<dbReference type="SMART" id="SM00220">
    <property type="entry name" value="S_TKc"/>
    <property type="match status" value="1"/>
</dbReference>
<evidence type="ECO:0000256" key="4">
    <source>
        <dbReference type="ARBA" id="ARBA00022840"/>
    </source>
</evidence>
<dbReference type="PROSITE" id="PS00107">
    <property type="entry name" value="PROTEIN_KINASE_ATP"/>
    <property type="match status" value="1"/>
</dbReference>
<evidence type="ECO:0000313" key="9">
    <source>
        <dbReference type="Proteomes" id="UP001183246"/>
    </source>
</evidence>
<dbReference type="Gene3D" id="3.30.200.20">
    <property type="entry name" value="Phosphorylase Kinase, domain 1"/>
    <property type="match status" value="1"/>
</dbReference>
<protein>
    <submittedName>
        <fullName evidence="8">Bifunctional serine/threonine-protein kinase/glutamate ABC transporter substrate-binding protein</fullName>
        <ecNumber evidence="8">2.7.11.1</ecNumber>
    </submittedName>
</protein>
<gene>
    <name evidence="8" type="ORF">RM590_09565</name>
</gene>
<feature type="compositionally biased region" description="Low complexity" evidence="6">
    <location>
        <begin position="326"/>
        <end position="335"/>
    </location>
</feature>
<organism evidence="8 9">
    <name type="scientific">Streptomyces litchfieldiae</name>
    <dbReference type="NCBI Taxonomy" id="3075543"/>
    <lineage>
        <taxon>Bacteria</taxon>
        <taxon>Bacillati</taxon>
        <taxon>Actinomycetota</taxon>
        <taxon>Actinomycetes</taxon>
        <taxon>Kitasatosporales</taxon>
        <taxon>Streptomycetaceae</taxon>
        <taxon>Streptomyces</taxon>
    </lineage>
</organism>
<dbReference type="EMBL" id="JAVREL010000004">
    <property type="protein sequence ID" value="MDT0342865.1"/>
    <property type="molecule type" value="Genomic_DNA"/>
</dbReference>
<evidence type="ECO:0000313" key="8">
    <source>
        <dbReference type="EMBL" id="MDT0342865.1"/>
    </source>
</evidence>
<dbReference type="PROSITE" id="PS50011">
    <property type="entry name" value="PROTEIN_KINASE_DOM"/>
    <property type="match status" value="1"/>
</dbReference>
<name>A0ABU2MMU1_9ACTN</name>
<evidence type="ECO:0000256" key="5">
    <source>
        <dbReference type="PROSITE-ProRule" id="PRU10141"/>
    </source>
</evidence>
<dbReference type="InterPro" id="IPR017441">
    <property type="entry name" value="Protein_kinase_ATP_BS"/>
</dbReference>
<dbReference type="Gene3D" id="1.10.510.10">
    <property type="entry name" value="Transferase(Phosphotransferase) domain 1"/>
    <property type="match status" value="1"/>
</dbReference>
<keyword evidence="4 5" id="KW-0067">ATP-binding</keyword>
<dbReference type="SMART" id="SM00062">
    <property type="entry name" value="PBPb"/>
    <property type="match status" value="1"/>
</dbReference>
<dbReference type="SUPFAM" id="SSF56112">
    <property type="entry name" value="Protein kinase-like (PK-like)"/>
    <property type="match status" value="1"/>
</dbReference>
<dbReference type="CDD" id="cd14014">
    <property type="entry name" value="STKc_PknB_like"/>
    <property type="match status" value="1"/>
</dbReference>
<proteinExistence type="predicted"/>
<dbReference type="Gene3D" id="3.40.190.10">
    <property type="entry name" value="Periplasmic binding protein-like II"/>
    <property type="match status" value="2"/>
</dbReference>
<feature type="binding site" evidence="5">
    <location>
        <position position="43"/>
    </location>
    <ligand>
        <name>ATP</name>
        <dbReference type="ChEBI" id="CHEBI:30616"/>
    </ligand>
</feature>
<dbReference type="GO" id="GO:0004674">
    <property type="term" value="F:protein serine/threonine kinase activity"/>
    <property type="evidence" value="ECO:0007669"/>
    <property type="project" value="UniProtKB-EC"/>
</dbReference>
<evidence type="ECO:0000259" key="7">
    <source>
        <dbReference type="PROSITE" id="PS50011"/>
    </source>
</evidence>
<dbReference type="Pfam" id="PF00497">
    <property type="entry name" value="SBP_bac_3"/>
    <property type="match status" value="1"/>
</dbReference>